<feature type="compositionally biased region" description="Basic and acidic residues" evidence="2">
    <location>
        <begin position="698"/>
        <end position="716"/>
    </location>
</feature>
<evidence type="ECO:0000256" key="1">
    <source>
        <dbReference type="SAM" id="Coils"/>
    </source>
</evidence>
<dbReference type="Proteomes" id="UP000039865">
    <property type="component" value="Unassembled WGS sequence"/>
</dbReference>
<organism evidence="3 4">
    <name type="scientific">Stylonychia lemnae</name>
    <name type="common">Ciliate</name>
    <dbReference type="NCBI Taxonomy" id="5949"/>
    <lineage>
        <taxon>Eukaryota</taxon>
        <taxon>Sar</taxon>
        <taxon>Alveolata</taxon>
        <taxon>Ciliophora</taxon>
        <taxon>Intramacronucleata</taxon>
        <taxon>Spirotrichea</taxon>
        <taxon>Stichotrichia</taxon>
        <taxon>Sporadotrichida</taxon>
        <taxon>Oxytrichidae</taxon>
        <taxon>Stylonychinae</taxon>
        <taxon>Stylonychia</taxon>
    </lineage>
</organism>
<sequence length="723" mass="86918">MEKELLQLQEENELKKEEVDKELLFNIEKKVQDLSKSIQQLTEKEQVTKEIRIKIEAIRDIWQQSCGKFSDISSEVDTLLITKRHVERVMSMLQNFLNIEEKVEELKGKLNDKDEIFDVYKKIKIMNYMRISFLKRIEEQSSDQKGQERHRPSIISKRRSHLTNAHELAKKDPSLLVKFLRIIENEETTNQSLKEKLEVLQLYIKLYNQKLRKKEMLKIKKKFRKHYHCKIPQKRNVLVEKLDSFLVKMDELLNQDPSIILYFNSFVQTCQSTLTEFNHQDEVFFNLQFRLEEFYPRFMEHAEEKFYESMQRILDEQKTQENTLIDQVQMKKKKQVKYETTFNSDIYEFMDTQLDVIQQSLKGEKLFEFMKRMLDVLVSLVQHIVEKSLNFEPKKKSELMTLIIRMNDLTKVMNDFEKFKDRCVKVVGDQLRDRVENVFDDYFRELIAHTNQITEVVALFIIKSEIEQDYLINFFTNEWKENSSDLMEEILQCAHGYLNEVQKMTLEERFASKVAESLFSLLIDAYIERFIIAVNQRFKLKLPIEKALLDFIYTNSKLKKKNKDKIIHTKDILDFKLKDVDDILFECVQGDIKQFEIFRENYKEDIMQNKFVKKIQFLSVISLMINSQDEKEFMDYEEQFWNMNGSEISLSTSYIEGSHLVRCCRKLKTRKQKGFFKETKAKERKEMKKLKKLQKKQKKEDKKVKKLDNKKPKSDMLQDSMIQ</sequence>
<evidence type="ECO:0000313" key="3">
    <source>
        <dbReference type="EMBL" id="CDW77151.1"/>
    </source>
</evidence>
<proteinExistence type="predicted"/>
<reference evidence="3 4" key="1">
    <citation type="submission" date="2014-06" db="EMBL/GenBank/DDBJ databases">
        <authorList>
            <person name="Swart Estienne"/>
        </authorList>
    </citation>
    <scope>NUCLEOTIDE SEQUENCE [LARGE SCALE GENOMIC DNA]</scope>
    <source>
        <strain evidence="3 4">130c</strain>
    </source>
</reference>
<evidence type="ECO:0000313" key="4">
    <source>
        <dbReference type="Proteomes" id="UP000039865"/>
    </source>
</evidence>
<feature type="compositionally biased region" description="Basic residues" evidence="2">
    <location>
        <begin position="687"/>
        <end position="697"/>
    </location>
</feature>
<gene>
    <name evidence="3" type="primary">Contig3504.g3744</name>
    <name evidence="3" type="ORF">STYLEM_6121</name>
</gene>
<evidence type="ECO:0008006" key="5">
    <source>
        <dbReference type="Google" id="ProtNLM"/>
    </source>
</evidence>
<dbReference type="AlphaFoldDB" id="A0A078A8N0"/>
<keyword evidence="1" id="KW-0175">Coiled coil</keyword>
<evidence type="ECO:0000256" key="2">
    <source>
        <dbReference type="SAM" id="MobiDB-lite"/>
    </source>
</evidence>
<dbReference type="EMBL" id="CCKQ01005877">
    <property type="protein sequence ID" value="CDW77151.1"/>
    <property type="molecule type" value="Genomic_DNA"/>
</dbReference>
<feature type="region of interest" description="Disordered" evidence="2">
    <location>
        <begin position="683"/>
        <end position="723"/>
    </location>
</feature>
<keyword evidence="4" id="KW-1185">Reference proteome</keyword>
<protein>
    <recommendedName>
        <fullName evidence="5">Exocyst complex component Sec6</fullName>
    </recommendedName>
</protein>
<accession>A0A078A8N0</accession>
<dbReference type="InParanoid" id="A0A078A8N0"/>
<name>A0A078A8N0_STYLE</name>
<feature type="coiled-coil region" evidence="1">
    <location>
        <begin position="183"/>
        <end position="210"/>
    </location>
</feature>